<dbReference type="SUPFAM" id="SSF53067">
    <property type="entry name" value="Actin-like ATPase domain"/>
    <property type="match status" value="1"/>
</dbReference>
<name>A0A937HZU4_9GAMM</name>
<comment type="caution">
    <text evidence="5">The sequence shown here is derived from an EMBL/GenBank/DDBJ whole genome shotgun (WGS) entry which is preliminary data.</text>
</comment>
<dbReference type="GO" id="GO:0005829">
    <property type="term" value="C:cytosol"/>
    <property type="evidence" value="ECO:0007669"/>
    <property type="project" value="TreeGrafter"/>
</dbReference>
<feature type="domain" description="Gcp-like" evidence="4">
    <location>
        <begin position="33"/>
        <end position="129"/>
    </location>
</feature>
<dbReference type="InterPro" id="IPR000905">
    <property type="entry name" value="Gcp-like_dom"/>
</dbReference>
<evidence type="ECO:0000256" key="2">
    <source>
        <dbReference type="ARBA" id="ARBA00019012"/>
    </source>
</evidence>
<gene>
    <name evidence="5" type="primary">tsaB</name>
    <name evidence="5" type="ORF">ISQ63_01865</name>
</gene>
<dbReference type="Pfam" id="PF00814">
    <property type="entry name" value="TsaD"/>
    <property type="match status" value="1"/>
</dbReference>
<dbReference type="GO" id="GO:0002949">
    <property type="term" value="P:tRNA threonylcarbamoyladenosine modification"/>
    <property type="evidence" value="ECO:0007669"/>
    <property type="project" value="InterPro"/>
</dbReference>
<dbReference type="InterPro" id="IPR043129">
    <property type="entry name" value="ATPase_NBD"/>
</dbReference>
<dbReference type="EMBL" id="JADHQC010000006">
    <property type="protein sequence ID" value="MBL6811612.1"/>
    <property type="molecule type" value="Genomic_DNA"/>
</dbReference>
<dbReference type="AlphaFoldDB" id="A0A937HZU4"/>
<dbReference type="PANTHER" id="PTHR11735:SF11">
    <property type="entry name" value="TRNA THREONYLCARBAMOYLADENOSINE BIOSYNTHESIS PROTEIN TSAB"/>
    <property type="match status" value="1"/>
</dbReference>
<evidence type="ECO:0000256" key="1">
    <source>
        <dbReference type="ARBA" id="ARBA00010493"/>
    </source>
</evidence>
<dbReference type="NCBIfam" id="TIGR03725">
    <property type="entry name" value="T6A_YeaZ"/>
    <property type="match status" value="1"/>
</dbReference>
<proteinExistence type="inferred from homology"/>
<comment type="similarity">
    <text evidence="1">Belongs to the KAE1 / TsaD family. TsaB subfamily.</text>
</comment>
<evidence type="ECO:0000313" key="5">
    <source>
        <dbReference type="EMBL" id="MBL6811612.1"/>
    </source>
</evidence>
<dbReference type="PANTHER" id="PTHR11735">
    <property type="entry name" value="TRNA N6-ADENOSINE THREONYLCARBAMOYLTRANSFERASE"/>
    <property type="match status" value="1"/>
</dbReference>
<organism evidence="5 6">
    <name type="scientific">SAR86 cluster bacterium</name>
    <dbReference type="NCBI Taxonomy" id="2030880"/>
    <lineage>
        <taxon>Bacteria</taxon>
        <taxon>Pseudomonadati</taxon>
        <taxon>Pseudomonadota</taxon>
        <taxon>Gammaproteobacteria</taxon>
        <taxon>SAR86 cluster</taxon>
    </lineage>
</organism>
<dbReference type="Gene3D" id="3.30.420.200">
    <property type="match status" value="1"/>
</dbReference>
<accession>A0A937HZU4</accession>
<reference evidence="5" key="1">
    <citation type="submission" date="2020-10" db="EMBL/GenBank/DDBJ databases">
        <title>Microbiome of the Black Sea water column analyzed by genome centric metagenomics.</title>
        <authorList>
            <person name="Cabello-Yeves P.J."/>
            <person name="Callieri C."/>
            <person name="Picazo A."/>
            <person name="Mehrshad M."/>
            <person name="Haro-Moreno J.M."/>
            <person name="Roda-Garcia J."/>
            <person name="Dzembekova N."/>
            <person name="Slabakova V."/>
            <person name="Slabakova N."/>
            <person name="Moncheva S."/>
            <person name="Rodriguez-Valera F."/>
        </authorList>
    </citation>
    <scope>NUCLEOTIDE SEQUENCE</scope>
    <source>
        <strain evidence="5">BS307-5m-G49</strain>
    </source>
</reference>
<dbReference type="Gene3D" id="3.30.420.40">
    <property type="match status" value="1"/>
</dbReference>
<dbReference type="Proteomes" id="UP000744438">
    <property type="component" value="Unassembled WGS sequence"/>
</dbReference>
<dbReference type="InterPro" id="IPR022496">
    <property type="entry name" value="T6A_TsaB"/>
</dbReference>
<evidence type="ECO:0000313" key="6">
    <source>
        <dbReference type="Proteomes" id="UP000744438"/>
    </source>
</evidence>
<sequence>MTNILAIETSSVYCSIGLAKNKEIYIEHSQEENTHGKNIFGFIDNLLEKSQLEKEELDFIALSVGPGSFTGLRVGCSVAQGLAFGLQKKILPLSSLMVLAQTVFLEHKAKELFIVKEAHMNDLYVGKFIRKNNDIALPLINDTDIKKTELSDFISSDNKEAICSDCHEFLDYLIKPNLLETNNHAKGLLHLASYLDDKDARLKNPEEVYPTYLSGTDQWKRAK</sequence>
<protein>
    <recommendedName>
        <fullName evidence="2">tRNA threonylcarbamoyladenosine biosynthesis protein TsaB</fullName>
    </recommendedName>
    <alternativeName>
        <fullName evidence="3">t(6)A37 threonylcarbamoyladenosine biosynthesis protein TsaB</fullName>
    </alternativeName>
</protein>
<evidence type="ECO:0000256" key="3">
    <source>
        <dbReference type="ARBA" id="ARBA00032446"/>
    </source>
</evidence>
<evidence type="ECO:0000259" key="4">
    <source>
        <dbReference type="Pfam" id="PF00814"/>
    </source>
</evidence>
<dbReference type="CDD" id="cd24032">
    <property type="entry name" value="ASKHA_NBD_TsaB"/>
    <property type="match status" value="1"/>
</dbReference>